<organism evidence="7 8">
    <name type="scientific">Methanosarcina horonobensis HB-1 = JCM 15518</name>
    <dbReference type="NCBI Taxonomy" id="1434110"/>
    <lineage>
        <taxon>Archaea</taxon>
        <taxon>Methanobacteriati</taxon>
        <taxon>Methanobacteriota</taxon>
        <taxon>Stenosarchaea group</taxon>
        <taxon>Methanomicrobia</taxon>
        <taxon>Methanosarcinales</taxon>
        <taxon>Methanosarcinaceae</taxon>
        <taxon>Methanosarcina</taxon>
    </lineage>
</organism>
<reference evidence="7 8" key="1">
    <citation type="submission" date="2014-07" db="EMBL/GenBank/DDBJ databases">
        <title>Methanogenic archaea and the global carbon cycle.</title>
        <authorList>
            <person name="Henriksen J.R."/>
            <person name="Luke J."/>
            <person name="Reinhart S."/>
            <person name="Benedict M.N."/>
            <person name="Youngblut N.D."/>
            <person name="Metcalf M.E."/>
            <person name="Whitaker R.J."/>
            <person name="Metcalf W.W."/>
        </authorList>
    </citation>
    <scope>NUCLEOTIDE SEQUENCE [LARGE SCALE GENOMIC DNA]</scope>
    <source>
        <strain evidence="7 8">HB-1</strain>
    </source>
</reference>
<dbReference type="PATRIC" id="fig|1434110.4.peg.1383"/>
<dbReference type="InterPro" id="IPR051550">
    <property type="entry name" value="SCF-Subunits/Alg-Epimerases"/>
</dbReference>
<feature type="compositionally biased region" description="Gly residues" evidence="4">
    <location>
        <begin position="383"/>
        <end position="392"/>
    </location>
</feature>
<dbReference type="Proteomes" id="UP000033101">
    <property type="component" value="Chromosome"/>
</dbReference>
<proteinExistence type="predicted"/>
<dbReference type="InterPro" id="IPR007742">
    <property type="entry name" value="NosD_dom"/>
</dbReference>
<evidence type="ECO:0000256" key="1">
    <source>
        <dbReference type="ARBA" id="ARBA00004906"/>
    </source>
</evidence>
<protein>
    <submittedName>
        <fullName evidence="7">Cell surface protein</fullName>
    </submittedName>
</protein>
<dbReference type="InterPro" id="IPR013783">
    <property type="entry name" value="Ig-like_fold"/>
</dbReference>
<gene>
    <name evidence="7" type="ORF">MSHOH_1112</name>
</gene>
<dbReference type="SUPFAM" id="SSF51126">
    <property type="entry name" value="Pectin lyase-like"/>
    <property type="match status" value="1"/>
</dbReference>
<accession>A0A0E3WTC4</accession>
<feature type="transmembrane region" description="Helical" evidence="5">
    <location>
        <begin position="611"/>
        <end position="628"/>
    </location>
</feature>
<dbReference type="Pfam" id="PF05048">
    <property type="entry name" value="NosD"/>
    <property type="match status" value="1"/>
</dbReference>
<dbReference type="InterPro" id="IPR022409">
    <property type="entry name" value="PKD/Chitinase_dom"/>
</dbReference>
<dbReference type="GeneID" id="24830274"/>
<evidence type="ECO:0000259" key="6">
    <source>
        <dbReference type="PROSITE" id="PS50093"/>
    </source>
</evidence>
<feature type="compositionally biased region" description="Gly residues" evidence="4">
    <location>
        <begin position="402"/>
        <end position="412"/>
    </location>
</feature>
<feature type="region of interest" description="Disordered" evidence="4">
    <location>
        <begin position="364"/>
        <end position="416"/>
    </location>
</feature>
<dbReference type="NCBIfam" id="TIGR03804">
    <property type="entry name" value="para_beta_helix"/>
    <property type="match status" value="1"/>
</dbReference>
<keyword evidence="2" id="KW-0677">Repeat</keyword>
<name>A0A0E3WTC4_9EURY</name>
<dbReference type="NCBIfam" id="TIGR04213">
    <property type="entry name" value="PGF_pre_PGF"/>
    <property type="match status" value="1"/>
</dbReference>
<evidence type="ECO:0000256" key="3">
    <source>
        <dbReference type="ARBA" id="ARBA00022786"/>
    </source>
</evidence>
<dbReference type="SUPFAM" id="SSF49299">
    <property type="entry name" value="PKD domain"/>
    <property type="match status" value="1"/>
</dbReference>
<feature type="domain" description="PKD" evidence="6">
    <location>
        <begin position="309"/>
        <end position="370"/>
    </location>
</feature>
<dbReference type="InterPro" id="IPR012334">
    <property type="entry name" value="Pectin_lyas_fold"/>
</dbReference>
<evidence type="ECO:0000313" key="7">
    <source>
        <dbReference type="EMBL" id="AKB77595.1"/>
    </source>
</evidence>
<keyword evidence="5" id="KW-0812">Transmembrane</keyword>
<dbReference type="PANTHER" id="PTHR22990">
    <property type="entry name" value="F-BOX ONLY PROTEIN"/>
    <property type="match status" value="1"/>
</dbReference>
<dbReference type="InterPro" id="IPR011050">
    <property type="entry name" value="Pectin_lyase_fold/virulence"/>
</dbReference>
<dbReference type="PANTHER" id="PTHR22990:SF15">
    <property type="entry name" value="F-BOX ONLY PROTEIN 10"/>
    <property type="match status" value="1"/>
</dbReference>
<dbReference type="STRING" id="1434110.MSHOH_1112"/>
<dbReference type="PROSITE" id="PS50093">
    <property type="entry name" value="PKD"/>
    <property type="match status" value="1"/>
</dbReference>
<evidence type="ECO:0000313" key="8">
    <source>
        <dbReference type="Proteomes" id="UP000033101"/>
    </source>
</evidence>
<keyword evidence="8" id="KW-1185">Reference proteome</keyword>
<dbReference type="InterPro" id="IPR006626">
    <property type="entry name" value="PbH1"/>
</dbReference>
<comment type="pathway">
    <text evidence="1">Protein modification; protein ubiquitination.</text>
</comment>
<dbReference type="RefSeq" id="WP_048138092.1">
    <property type="nucleotide sequence ID" value="NZ_CP009516.1"/>
</dbReference>
<evidence type="ECO:0000256" key="2">
    <source>
        <dbReference type="ARBA" id="ARBA00022737"/>
    </source>
</evidence>
<dbReference type="InterPro" id="IPR026453">
    <property type="entry name" value="PGF_pre_PGF"/>
</dbReference>
<dbReference type="InterPro" id="IPR000601">
    <property type="entry name" value="PKD_dom"/>
</dbReference>
<dbReference type="KEGG" id="mhor:MSHOH_1112"/>
<dbReference type="HOGENOM" id="CLU_009318_4_0_2"/>
<keyword evidence="5" id="KW-0472">Membrane</keyword>
<dbReference type="SMART" id="SM00710">
    <property type="entry name" value="PbH1"/>
    <property type="match status" value="5"/>
</dbReference>
<keyword evidence="5" id="KW-1133">Transmembrane helix</keyword>
<keyword evidence="3" id="KW-0833">Ubl conjugation pathway</keyword>
<dbReference type="OrthoDB" id="103676at2157"/>
<evidence type="ECO:0000256" key="5">
    <source>
        <dbReference type="SAM" id="Phobius"/>
    </source>
</evidence>
<dbReference type="InterPro" id="IPR035986">
    <property type="entry name" value="PKD_dom_sf"/>
</dbReference>
<dbReference type="Gene3D" id="2.160.20.10">
    <property type="entry name" value="Single-stranded right-handed beta-helix, Pectin lyase-like"/>
    <property type="match status" value="1"/>
</dbReference>
<sequence>MWQIKKVLSILFTIAFALQALAGSAAATTLYVDGAGTGNYTTIQDALNSAINGDIIMVNPGTYPGDITVPVSDLVIVSSSQYNAVIKATGSAFNLDASNTTIRNFDIIGPGSSSGYTGIMDTSSFCTIQNNKISNFSTGIGVSTGNEGGSSSIISNDIFDCGIGVSLQSTIDNKLNGNRISNCRLGIDIIDSYGTIVYNNNFNNTRNVQPTDTSSWNTTRTSGKNIIGGPYLGGNYWATPAGDGFSQTHSDANGDGIAEEPFNMNEANIDYLPLVTPRTEPSPSLPVANFQINITRGPAPLSVTFTDLSQNATSRNWDFENDGRIDSTGKTEIHVYTVPGTYTVNLTAVNGNGADSELATITVTEASNDNSEKNETEDNDASGDGGDSGSSSGGSSHKSSGGSSGGGGGGGSPEPARNVEVKELSQVFITNGKAVKFEFSKNATCVVYVGFDAIKNAGKTTTIVEQLKNKSALVSELPAGEIYKSFNIWVGNSGYATSKNIENPVIGFKVEKSWLKDKNVDEDSINLNRYEDKTWVQLPANLTGEDNIYLYFTAETPGFASFAITGKAISQVQDENDQISAENRSIGVINSEENGTEGSEPDEDSMNSNTLLSLGIVLAALAMVGLVLKTMKK</sequence>
<dbReference type="CDD" id="cd00146">
    <property type="entry name" value="PKD"/>
    <property type="match status" value="1"/>
</dbReference>
<dbReference type="Gene3D" id="2.60.40.10">
    <property type="entry name" value="Immunoglobulins"/>
    <property type="match status" value="1"/>
</dbReference>
<dbReference type="InterPro" id="IPR022441">
    <property type="entry name" value="Para_beta_helix_rpt-2"/>
</dbReference>
<dbReference type="AlphaFoldDB" id="A0A0E3WTC4"/>
<evidence type="ECO:0000256" key="4">
    <source>
        <dbReference type="SAM" id="MobiDB-lite"/>
    </source>
</evidence>
<dbReference type="Pfam" id="PF18911">
    <property type="entry name" value="PKD_4"/>
    <property type="match status" value="1"/>
</dbReference>
<dbReference type="SMART" id="SM00089">
    <property type="entry name" value="PKD"/>
    <property type="match status" value="1"/>
</dbReference>
<feature type="region of interest" description="Disordered" evidence="4">
    <location>
        <begin position="575"/>
        <end position="606"/>
    </location>
</feature>
<dbReference type="EMBL" id="CP009516">
    <property type="protein sequence ID" value="AKB77595.1"/>
    <property type="molecule type" value="Genomic_DNA"/>
</dbReference>